<comment type="caution">
    <text evidence="5">The sequence shown here is derived from an EMBL/GenBank/DDBJ whole genome shotgun (WGS) entry which is preliminary data.</text>
</comment>
<dbReference type="Gene3D" id="1.10.150.130">
    <property type="match status" value="1"/>
</dbReference>
<dbReference type="InterPro" id="IPR002104">
    <property type="entry name" value="Integrase_catalytic"/>
</dbReference>
<dbReference type="Pfam" id="PF00589">
    <property type="entry name" value="Phage_integrase"/>
    <property type="match status" value="1"/>
</dbReference>
<keyword evidence="2" id="KW-0238">DNA-binding</keyword>
<proteinExistence type="inferred from homology"/>
<sequence>MSDYAHSIGNRFLRGVDPTSTASGYRAGLHLRVLPMPGHIRVREITTGLVDRAIDSWETVHSRATLKNTIAALTRVLDEAVRDELITGNSMRDRADRRYRANQELPHTKLIPVPGDVARIAEACTEIHPSYGDHVMLSAFLAARSSEVGGLLVGDVDWTSKVVTIERQCFPGAGGLSIKPPKGRRARRVPIIEPLEPVLRRLTTRRSRNLPLLRGPRGGAITTAALRDATGWDELAASLGLPGLRRHDLRHAGATWFANAGIPIHVVSDILGHASVETTRAYLHTDDTSLQNTAARMNEHLRGPR</sequence>
<name>A0ABP8PJU7_9MICO</name>
<organism evidence="5 6">
    <name type="scientific">Microbacterium panaciterrae</name>
    <dbReference type="NCBI Taxonomy" id="985759"/>
    <lineage>
        <taxon>Bacteria</taxon>
        <taxon>Bacillati</taxon>
        <taxon>Actinomycetota</taxon>
        <taxon>Actinomycetes</taxon>
        <taxon>Micrococcales</taxon>
        <taxon>Microbacteriaceae</taxon>
        <taxon>Microbacterium</taxon>
    </lineage>
</organism>
<dbReference type="InterPro" id="IPR010998">
    <property type="entry name" value="Integrase_recombinase_N"/>
</dbReference>
<keyword evidence="6" id="KW-1185">Reference proteome</keyword>
<dbReference type="PANTHER" id="PTHR30349">
    <property type="entry name" value="PHAGE INTEGRASE-RELATED"/>
    <property type="match status" value="1"/>
</dbReference>
<evidence type="ECO:0000256" key="1">
    <source>
        <dbReference type="ARBA" id="ARBA00008857"/>
    </source>
</evidence>
<dbReference type="InterPro" id="IPR050090">
    <property type="entry name" value="Tyrosine_recombinase_XerCD"/>
</dbReference>
<dbReference type="InterPro" id="IPR013762">
    <property type="entry name" value="Integrase-like_cat_sf"/>
</dbReference>
<dbReference type="SUPFAM" id="SSF56349">
    <property type="entry name" value="DNA breaking-rejoining enzymes"/>
    <property type="match status" value="1"/>
</dbReference>
<feature type="domain" description="Tyr recombinase" evidence="4">
    <location>
        <begin position="106"/>
        <end position="295"/>
    </location>
</feature>
<evidence type="ECO:0000313" key="5">
    <source>
        <dbReference type="EMBL" id="GAA4487113.1"/>
    </source>
</evidence>
<dbReference type="Proteomes" id="UP001500731">
    <property type="component" value="Unassembled WGS sequence"/>
</dbReference>
<dbReference type="PROSITE" id="PS51898">
    <property type="entry name" value="TYR_RECOMBINASE"/>
    <property type="match status" value="1"/>
</dbReference>
<reference evidence="6" key="1">
    <citation type="journal article" date="2019" name="Int. J. Syst. Evol. Microbiol.">
        <title>The Global Catalogue of Microorganisms (GCM) 10K type strain sequencing project: providing services to taxonomists for standard genome sequencing and annotation.</title>
        <authorList>
            <consortium name="The Broad Institute Genomics Platform"/>
            <consortium name="The Broad Institute Genome Sequencing Center for Infectious Disease"/>
            <person name="Wu L."/>
            <person name="Ma J."/>
        </authorList>
    </citation>
    <scope>NUCLEOTIDE SEQUENCE [LARGE SCALE GENOMIC DNA]</scope>
    <source>
        <strain evidence="6">JCM 17839</strain>
    </source>
</reference>
<accession>A0ABP8PJU7</accession>
<comment type="similarity">
    <text evidence="1">Belongs to the 'phage' integrase family.</text>
</comment>
<dbReference type="CDD" id="cd01189">
    <property type="entry name" value="INT_ICEBs1_C_like"/>
    <property type="match status" value="1"/>
</dbReference>
<dbReference type="InterPro" id="IPR011010">
    <property type="entry name" value="DNA_brk_join_enz"/>
</dbReference>
<evidence type="ECO:0000259" key="4">
    <source>
        <dbReference type="PROSITE" id="PS51898"/>
    </source>
</evidence>
<gene>
    <name evidence="5" type="ORF">GCM10023171_24290</name>
</gene>
<dbReference type="EMBL" id="BAABGP010000017">
    <property type="protein sequence ID" value="GAA4487113.1"/>
    <property type="molecule type" value="Genomic_DNA"/>
</dbReference>
<dbReference type="Gene3D" id="1.10.443.10">
    <property type="entry name" value="Intergrase catalytic core"/>
    <property type="match status" value="1"/>
</dbReference>
<evidence type="ECO:0000256" key="2">
    <source>
        <dbReference type="ARBA" id="ARBA00023125"/>
    </source>
</evidence>
<dbReference type="PANTHER" id="PTHR30349:SF64">
    <property type="entry name" value="PROPHAGE INTEGRASE INTD-RELATED"/>
    <property type="match status" value="1"/>
</dbReference>
<dbReference type="RefSeq" id="WP_345187309.1">
    <property type="nucleotide sequence ID" value="NZ_BAABGP010000017.1"/>
</dbReference>
<keyword evidence="3" id="KW-0233">DNA recombination</keyword>
<evidence type="ECO:0000256" key="3">
    <source>
        <dbReference type="ARBA" id="ARBA00023172"/>
    </source>
</evidence>
<evidence type="ECO:0000313" key="6">
    <source>
        <dbReference type="Proteomes" id="UP001500731"/>
    </source>
</evidence>
<protein>
    <submittedName>
        <fullName evidence="5">Site-specific integrase</fullName>
    </submittedName>
</protein>